<dbReference type="EMBL" id="BARV01018772">
    <property type="protein sequence ID" value="GAI23460.1"/>
    <property type="molecule type" value="Genomic_DNA"/>
</dbReference>
<reference evidence="1" key="1">
    <citation type="journal article" date="2014" name="Front. Microbiol.">
        <title>High frequency of phylogenetically diverse reductive dehalogenase-homologous genes in deep subseafloor sedimentary metagenomes.</title>
        <authorList>
            <person name="Kawai M."/>
            <person name="Futagami T."/>
            <person name="Toyoda A."/>
            <person name="Takaki Y."/>
            <person name="Nishi S."/>
            <person name="Hori S."/>
            <person name="Arai W."/>
            <person name="Tsubouchi T."/>
            <person name="Morono Y."/>
            <person name="Uchiyama I."/>
            <person name="Ito T."/>
            <person name="Fujiyama A."/>
            <person name="Inagaki F."/>
            <person name="Takami H."/>
        </authorList>
    </citation>
    <scope>NUCLEOTIDE SEQUENCE</scope>
    <source>
        <strain evidence="1">Expedition CK06-06</strain>
    </source>
</reference>
<name>X1N9G4_9ZZZZ</name>
<gene>
    <name evidence="1" type="ORF">S06H3_31676</name>
</gene>
<comment type="caution">
    <text evidence="1">The sequence shown here is derived from an EMBL/GenBank/DDBJ whole genome shotgun (WGS) entry which is preliminary data.</text>
</comment>
<proteinExistence type="predicted"/>
<protein>
    <submittedName>
        <fullName evidence="1">Uncharacterized protein</fullName>
    </submittedName>
</protein>
<dbReference type="AlphaFoldDB" id="X1N9G4"/>
<organism evidence="1">
    <name type="scientific">marine sediment metagenome</name>
    <dbReference type="NCBI Taxonomy" id="412755"/>
    <lineage>
        <taxon>unclassified sequences</taxon>
        <taxon>metagenomes</taxon>
        <taxon>ecological metagenomes</taxon>
    </lineage>
</organism>
<sequence length="48" mass="5573">MAKLLEKLKNVGKEFRKTVEVDMRKINRIREMNERSKRAAEAAAARKG</sequence>
<accession>X1N9G4</accession>
<evidence type="ECO:0000313" key="1">
    <source>
        <dbReference type="EMBL" id="GAI23460.1"/>
    </source>
</evidence>